<name>A0A3L8CFR6_9PSED</name>
<evidence type="ECO:0000256" key="3">
    <source>
        <dbReference type="ARBA" id="ARBA00032940"/>
    </source>
</evidence>
<reference evidence="6 7" key="1">
    <citation type="journal article" date="2018" name="Front. Microbiol.">
        <title>Discovery of Phloeophagus Beetles as a Source of Pseudomonas Strains That Produce Potentially New Bioactive Substances and Description of Pseudomonas bohemica sp. nov.</title>
        <authorList>
            <person name="Saati-Santamaria Z."/>
            <person name="Lopez-Mondejar R."/>
            <person name="Jimenez-Gomez A."/>
            <person name="Diez-Mendez A."/>
            <person name="Vetrovsky T."/>
            <person name="Igual J.M."/>
            <person name="Velazquez E."/>
            <person name="Kolarik M."/>
            <person name="Rivas R."/>
            <person name="Garcia-Fraile P."/>
        </authorList>
    </citation>
    <scope>NUCLEOTIDE SEQUENCE [LARGE SCALE GENOMIC DNA]</scope>
    <source>
        <strain evidence="6 7">A2-NA12</strain>
    </source>
</reference>
<dbReference type="Pfam" id="PF01578">
    <property type="entry name" value="Cytochrom_C_asm"/>
    <property type="match status" value="1"/>
</dbReference>
<feature type="transmembrane region" description="Helical" evidence="4">
    <location>
        <begin position="57"/>
        <end position="75"/>
    </location>
</feature>
<keyword evidence="4" id="KW-1133">Transmembrane helix</keyword>
<gene>
    <name evidence="6" type="ORF">CS076_20450</name>
</gene>
<evidence type="ECO:0000256" key="4">
    <source>
        <dbReference type="SAM" id="Phobius"/>
    </source>
</evidence>
<evidence type="ECO:0000313" key="7">
    <source>
        <dbReference type="Proteomes" id="UP000282672"/>
    </source>
</evidence>
<dbReference type="InterPro" id="IPR003557">
    <property type="entry name" value="Cyt_c_biogenesis_CcmC"/>
</dbReference>
<sequence>MNWTWFHKLGSPKWFYGISGRLLPWLSVAALLLIAVGVVWGLAFAPPDYQQGNSFRIIYIHVPAAMLAQSIYVMLA</sequence>
<evidence type="ECO:0000256" key="1">
    <source>
        <dbReference type="ARBA" id="ARBA00002442"/>
    </source>
</evidence>
<keyword evidence="4" id="KW-0472">Membrane</keyword>
<feature type="non-terminal residue" evidence="6">
    <location>
        <position position="76"/>
    </location>
</feature>
<dbReference type="AlphaFoldDB" id="A0A3L8CFR6"/>
<dbReference type="GO" id="GO:0015232">
    <property type="term" value="F:heme transmembrane transporter activity"/>
    <property type="evidence" value="ECO:0007669"/>
    <property type="project" value="InterPro"/>
</dbReference>
<dbReference type="GO" id="GO:0020037">
    <property type="term" value="F:heme binding"/>
    <property type="evidence" value="ECO:0007669"/>
    <property type="project" value="InterPro"/>
</dbReference>
<dbReference type="RefSeq" id="WP_259464312.1">
    <property type="nucleotide sequence ID" value="NZ_PEGA01000022.1"/>
</dbReference>
<dbReference type="GO" id="GO:0017004">
    <property type="term" value="P:cytochrome complex assembly"/>
    <property type="evidence" value="ECO:0007669"/>
    <property type="project" value="InterPro"/>
</dbReference>
<evidence type="ECO:0000256" key="2">
    <source>
        <dbReference type="ARBA" id="ARBA00016463"/>
    </source>
</evidence>
<dbReference type="InterPro" id="IPR002541">
    <property type="entry name" value="Cyt_c_assembly"/>
</dbReference>
<organism evidence="6 7">
    <name type="scientific">Pseudomonas prosekii</name>
    <dbReference type="NCBI Taxonomy" id="1148509"/>
    <lineage>
        <taxon>Bacteria</taxon>
        <taxon>Pseudomonadati</taxon>
        <taxon>Pseudomonadota</taxon>
        <taxon>Gammaproteobacteria</taxon>
        <taxon>Pseudomonadales</taxon>
        <taxon>Pseudomonadaceae</taxon>
        <taxon>Pseudomonas</taxon>
    </lineage>
</organism>
<evidence type="ECO:0000259" key="5">
    <source>
        <dbReference type="Pfam" id="PF01578"/>
    </source>
</evidence>
<dbReference type="Proteomes" id="UP000282672">
    <property type="component" value="Unassembled WGS sequence"/>
</dbReference>
<dbReference type="PRINTS" id="PR01386">
    <property type="entry name" value="CCMCBIOGNSIS"/>
</dbReference>
<accession>A0A3L8CFR6</accession>
<comment type="caution">
    <text evidence="6">The sequence shown here is derived from an EMBL/GenBank/DDBJ whole genome shotgun (WGS) entry which is preliminary data.</text>
</comment>
<keyword evidence="4" id="KW-0812">Transmembrane</keyword>
<dbReference type="EMBL" id="PEGA01000022">
    <property type="protein sequence ID" value="RLU06723.1"/>
    <property type="molecule type" value="Genomic_DNA"/>
</dbReference>
<feature type="transmembrane region" description="Helical" evidence="4">
    <location>
        <begin position="22"/>
        <end position="45"/>
    </location>
</feature>
<feature type="domain" description="Cytochrome c assembly protein" evidence="5">
    <location>
        <begin position="15"/>
        <end position="75"/>
    </location>
</feature>
<protein>
    <recommendedName>
        <fullName evidence="2">Heme exporter protein C</fullName>
    </recommendedName>
    <alternativeName>
        <fullName evidence="3">Cytochrome c-type biogenesis protein CcmC</fullName>
    </alternativeName>
</protein>
<comment type="function">
    <text evidence="1">Required for the export of heme to the periplasm for the biogenesis of c-type cytochromes.</text>
</comment>
<proteinExistence type="predicted"/>
<evidence type="ECO:0000313" key="6">
    <source>
        <dbReference type="EMBL" id="RLU06723.1"/>
    </source>
</evidence>
<dbReference type="GO" id="GO:0016020">
    <property type="term" value="C:membrane"/>
    <property type="evidence" value="ECO:0007669"/>
    <property type="project" value="InterPro"/>
</dbReference>